<dbReference type="EMBL" id="NJBN01000001">
    <property type="protein sequence ID" value="TKJ42365.1"/>
    <property type="molecule type" value="Genomic_DNA"/>
</dbReference>
<protein>
    <submittedName>
        <fullName evidence="3">Pyruvate synthase</fullName>
    </submittedName>
</protein>
<dbReference type="AlphaFoldDB" id="A0A532V593"/>
<dbReference type="Pfam" id="PF01558">
    <property type="entry name" value="POR"/>
    <property type="match status" value="1"/>
</dbReference>
<dbReference type="Gene3D" id="3.40.920.10">
    <property type="entry name" value="Pyruvate-ferredoxin oxidoreductase, PFOR, domain III"/>
    <property type="match status" value="1"/>
</dbReference>
<evidence type="ECO:0000313" key="4">
    <source>
        <dbReference type="Proteomes" id="UP000319619"/>
    </source>
</evidence>
<keyword evidence="1" id="KW-0560">Oxidoreductase</keyword>
<comment type="caution">
    <text evidence="3">The sequence shown here is derived from an EMBL/GenBank/DDBJ whole genome shotgun (WGS) entry which is preliminary data.</text>
</comment>
<dbReference type="InterPro" id="IPR002869">
    <property type="entry name" value="Pyrv_flavodox_OxRed_cen"/>
</dbReference>
<evidence type="ECO:0000259" key="2">
    <source>
        <dbReference type="Pfam" id="PF01558"/>
    </source>
</evidence>
<gene>
    <name evidence="3" type="ORF">CEE37_01410</name>
</gene>
<keyword evidence="3" id="KW-0670">Pyruvate</keyword>
<sequence>MTDTGKKMLEIRWHGRGGQGAVTASKVLAESAMSLGKQIQAFPEYGSERQGAPVKAFTRIADQRIRQHNQVTEPDVVIVLDPTLLDAVDVTEGLMENGTLIINTESSPAEIRQQMGLKGRTLYTVDATGISLRNLGKAIPNTPMIGALVGAMKLLDPKLVAEDFRVKFQGKFKDEIIEGNVQSILDASKEVRAE</sequence>
<dbReference type="SUPFAM" id="SSF53323">
    <property type="entry name" value="Pyruvate-ferredoxin oxidoreductase, PFOR, domain III"/>
    <property type="match status" value="1"/>
</dbReference>
<dbReference type="GO" id="GO:0016625">
    <property type="term" value="F:oxidoreductase activity, acting on the aldehyde or oxo group of donors, iron-sulfur protein as acceptor"/>
    <property type="evidence" value="ECO:0007669"/>
    <property type="project" value="InterPro"/>
</dbReference>
<dbReference type="Proteomes" id="UP000319619">
    <property type="component" value="Unassembled WGS sequence"/>
</dbReference>
<dbReference type="InterPro" id="IPR011894">
    <property type="entry name" value="PorC_KorC"/>
</dbReference>
<organism evidence="3 4">
    <name type="scientific">candidate division LCP-89 bacterium B3_LCP</name>
    <dbReference type="NCBI Taxonomy" id="2012998"/>
    <lineage>
        <taxon>Bacteria</taxon>
        <taxon>Pseudomonadati</taxon>
        <taxon>Bacteria division LCP-89</taxon>
    </lineage>
</organism>
<dbReference type="NCBIfam" id="TIGR02175">
    <property type="entry name" value="PorC_KorC"/>
    <property type="match status" value="1"/>
</dbReference>
<evidence type="ECO:0000313" key="3">
    <source>
        <dbReference type="EMBL" id="TKJ42365.1"/>
    </source>
</evidence>
<dbReference type="PANTHER" id="PTHR43366:SF1">
    <property type="entry name" value="PYRUVATE SYNTHASE SUBUNIT PORC"/>
    <property type="match status" value="1"/>
</dbReference>
<name>A0A532V593_UNCL8</name>
<proteinExistence type="predicted"/>
<dbReference type="InterPro" id="IPR019752">
    <property type="entry name" value="Pyrv/ketoisovalerate_OxRed_cat"/>
</dbReference>
<reference evidence="3 4" key="1">
    <citation type="submission" date="2017-06" db="EMBL/GenBank/DDBJ databases">
        <title>Novel microbial phyla capable of carbon fixation and sulfur reduction in deep-sea sediments.</title>
        <authorList>
            <person name="Huang J."/>
            <person name="Baker B."/>
            <person name="Wang Y."/>
        </authorList>
    </citation>
    <scope>NUCLEOTIDE SEQUENCE [LARGE SCALE GENOMIC DNA]</scope>
    <source>
        <strain evidence="3">B3_LCP</strain>
    </source>
</reference>
<dbReference type="InterPro" id="IPR051626">
    <property type="entry name" value="Oxidoreductase_gamma_subunit"/>
</dbReference>
<evidence type="ECO:0000256" key="1">
    <source>
        <dbReference type="ARBA" id="ARBA00023002"/>
    </source>
</evidence>
<feature type="domain" description="Pyruvate/ketoisovalerate oxidoreductase catalytic" evidence="2">
    <location>
        <begin position="17"/>
        <end position="187"/>
    </location>
</feature>
<dbReference type="PANTHER" id="PTHR43366">
    <property type="entry name" value="PYRUVATE SYNTHASE SUBUNIT PORC"/>
    <property type="match status" value="1"/>
</dbReference>
<accession>A0A532V593</accession>